<organism evidence="9 10">
    <name type="scientific">Discostella pseudostelligera</name>
    <dbReference type="NCBI Taxonomy" id="259834"/>
    <lineage>
        <taxon>Eukaryota</taxon>
        <taxon>Sar</taxon>
        <taxon>Stramenopiles</taxon>
        <taxon>Ochrophyta</taxon>
        <taxon>Bacillariophyta</taxon>
        <taxon>Coscinodiscophyceae</taxon>
        <taxon>Thalassiosirophycidae</taxon>
        <taxon>Stephanodiscales</taxon>
        <taxon>Stephanodiscaceae</taxon>
        <taxon>Discostella</taxon>
    </lineage>
</organism>
<dbReference type="InterPro" id="IPR010255">
    <property type="entry name" value="Haem_peroxidase_sf"/>
</dbReference>
<evidence type="ECO:0000256" key="1">
    <source>
        <dbReference type="ARBA" id="ARBA00022559"/>
    </source>
</evidence>
<evidence type="ECO:0000256" key="3">
    <source>
        <dbReference type="ARBA" id="ARBA00022723"/>
    </source>
</evidence>
<evidence type="ECO:0000256" key="7">
    <source>
        <dbReference type="SAM" id="SignalP"/>
    </source>
</evidence>
<dbReference type="EMBL" id="JALLBG020000147">
    <property type="protein sequence ID" value="KAL3761809.1"/>
    <property type="molecule type" value="Genomic_DNA"/>
</dbReference>
<proteinExistence type="inferred from homology"/>
<feature type="domain" description="Plant heme peroxidase family profile" evidence="8">
    <location>
        <begin position="123"/>
        <end position="360"/>
    </location>
</feature>
<reference evidence="9 10" key="1">
    <citation type="submission" date="2024-10" db="EMBL/GenBank/DDBJ databases">
        <title>Updated reference genomes for cyclostephanoid diatoms.</title>
        <authorList>
            <person name="Roberts W.R."/>
            <person name="Alverson A.J."/>
        </authorList>
    </citation>
    <scope>NUCLEOTIDE SEQUENCE [LARGE SCALE GENOMIC DNA]</scope>
    <source>
        <strain evidence="9 10">AJA232-27</strain>
    </source>
</reference>
<dbReference type="PROSITE" id="PS00435">
    <property type="entry name" value="PEROXIDASE_1"/>
    <property type="match status" value="1"/>
</dbReference>
<dbReference type="Pfam" id="PF00141">
    <property type="entry name" value="peroxidase"/>
    <property type="match status" value="1"/>
</dbReference>
<keyword evidence="1" id="KW-0575">Peroxidase</keyword>
<keyword evidence="3" id="KW-0479">Metal-binding</keyword>
<dbReference type="CDD" id="cd00314">
    <property type="entry name" value="plant_peroxidase_like"/>
    <property type="match status" value="1"/>
</dbReference>
<dbReference type="InterPro" id="IPR002016">
    <property type="entry name" value="Haem_peroxidase"/>
</dbReference>
<feature type="chain" id="PRO_5044802179" description="Plant heme peroxidase family profile domain-containing protein" evidence="7">
    <location>
        <begin position="29"/>
        <end position="360"/>
    </location>
</feature>
<dbReference type="GO" id="GO:0046872">
    <property type="term" value="F:metal ion binding"/>
    <property type="evidence" value="ECO:0007669"/>
    <property type="project" value="UniProtKB-KW"/>
</dbReference>
<dbReference type="PANTHER" id="PTHR31356">
    <property type="entry name" value="THYLAKOID LUMENAL 29 KDA PROTEIN, CHLOROPLASTIC-RELATED"/>
    <property type="match status" value="1"/>
</dbReference>
<accession>A0ABD3MCS9</accession>
<keyword evidence="2" id="KW-0349">Heme</keyword>
<evidence type="ECO:0000313" key="10">
    <source>
        <dbReference type="Proteomes" id="UP001530293"/>
    </source>
</evidence>
<keyword evidence="5" id="KW-0408">Iron</keyword>
<protein>
    <recommendedName>
        <fullName evidence="8">Plant heme peroxidase family profile domain-containing protein</fullName>
    </recommendedName>
</protein>
<evidence type="ECO:0000313" key="9">
    <source>
        <dbReference type="EMBL" id="KAL3761809.1"/>
    </source>
</evidence>
<dbReference type="Proteomes" id="UP001530293">
    <property type="component" value="Unassembled WGS sequence"/>
</dbReference>
<keyword evidence="4" id="KW-0560">Oxidoreductase</keyword>
<evidence type="ECO:0000256" key="2">
    <source>
        <dbReference type="ARBA" id="ARBA00022617"/>
    </source>
</evidence>
<feature type="signal peptide" evidence="7">
    <location>
        <begin position="1"/>
        <end position="28"/>
    </location>
</feature>
<dbReference type="Gene3D" id="1.10.520.10">
    <property type="match status" value="1"/>
</dbReference>
<comment type="similarity">
    <text evidence="6">Belongs to the peroxidase family.</text>
</comment>
<dbReference type="Gene3D" id="1.10.420.10">
    <property type="entry name" value="Peroxidase, domain 2"/>
    <property type="match status" value="1"/>
</dbReference>
<dbReference type="InterPro" id="IPR044831">
    <property type="entry name" value="Ccp1-like"/>
</dbReference>
<evidence type="ECO:0000256" key="6">
    <source>
        <dbReference type="RuleBase" id="RU004241"/>
    </source>
</evidence>
<keyword evidence="10" id="KW-1185">Reference proteome</keyword>
<dbReference type="SUPFAM" id="SSF48113">
    <property type="entry name" value="Heme-dependent peroxidases"/>
    <property type="match status" value="1"/>
</dbReference>
<keyword evidence="7" id="KW-0732">Signal</keyword>
<comment type="caution">
    <text evidence="9">The sequence shown here is derived from an EMBL/GenBank/DDBJ whole genome shotgun (WGS) entry which is preliminary data.</text>
</comment>
<dbReference type="AlphaFoldDB" id="A0ABD3MCS9"/>
<dbReference type="InterPro" id="IPR019793">
    <property type="entry name" value="Peroxidases_heam-ligand_BS"/>
</dbReference>
<name>A0ABD3MCS9_9STRA</name>
<evidence type="ECO:0000259" key="8">
    <source>
        <dbReference type="PROSITE" id="PS50873"/>
    </source>
</evidence>
<evidence type="ECO:0000256" key="5">
    <source>
        <dbReference type="ARBA" id="ARBA00023004"/>
    </source>
</evidence>
<gene>
    <name evidence="9" type="ORF">ACHAWU_001325</name>
</gene>
<dbReference type="PRINTS" id="PR00458">
    <property type="entry name" value="PEROXIDASE"/>
</dbReference>
<dbReference type="PROSITE" id="PS50873">
    <property type="entry name" value="PEROXIDASE_4"/>
    <property type="match status" value="1"/>
</dbReference>
<evidence type="ECO:0000256" key="4">
    <source>
        <dbReference type="ARBA" id="ARBA00023002"/>
    </source>
</evidence>
<dbReference type="GO" id="GO:0004601">
    <property type="term" value="F:peroxidase activity"/>
    <property type="evidence" value="ECO:0007669"/>
    <property type="project" value="UniProtKB-KW"/>
</dbReference>
<dbReference type="PANTHER" id="PTHR31356:SF36">
    <property type="entry name" value="L-ASCORBATE PEROXIDASE 3"/>
    <property type="match status" value="1"/>
</dbReference>
<sequence>MKYIAASTILSVLALTTSLGGGVAPVSAQSTPGCIDVNRYYAIHEDIDFLASNIATDEERSHFFGGIVRLAAHDFMDYDKDDADPMGMDGCIDWLSRANAGLSSIWNSYTPLYRLYQEKYIDITRPDFWVIAANAVILLTSVNNALDLQNTFYYGRKERNECDGSASRLPSTQNCQQVEGVFLDRMGMKWKDAVALLGAHTLGRGNREFSGHHGTWDPTDKEAQIFDKRYYQELVGRSWSPRQASVDPPLQDFTTGDNTDRPKMMLNTDICLVYNLEQSFPCCTRTDLFDGSGQPHCNTNWDTQCSMYEDGNSRKEATDAVANYLDGGDDNTNFYEAFRLAWFKATTNGLADLRQIVESC</sequence>